<dbReference type="Proteomes" id="UP000054279">
    <property type="component" value="Unassembled WGS sequence"/>
</dbReference>
<name>A0A0C9UKW8_SPHS4</name>
<evidence type="ECO:0000256" key="1">
    <source>
        <dbReference type="SAM" id="Phobius"/>
    </source>
</evidence>
<keyword evidence="1" id="KW-1133">Transmembrane helix</keyword>
<feature type="transmembrane region" description="Helical" evidence="1">
    <location>
        <begin position="50"/>
        <end position="71"/>
    </location>
</feature>
<feature type="transmembrane region" description="Helical" evidence="1">
    <location>
        <begin position="152"/>
        <end position="173"/>
    </location>
</feature>
<dbReference type="OrthoDB" id="3038503at2759"/>
<feature type="transmembrane region" description="Helical" evidence="1">
    <location>
        <begin position="91"/>
        <end position="117"/>
    </location>
</feature>
<reference evidence="3 4" key="1">
    <citation type="submission" date="2014-06" db="EMBL/GenBank/DDBJ databases">
        <title>Evolutionary Origins and Diversification of the Mycorrhizal Mutualists.</title>
        <authorList>
            <consortium name="DOE Joint Genome Institute"/>
            <consortium name="Mycorrhizal Genomics Consortium"/>
            <person name="Kohler A."/>
            <person name="Kuo A."/>
            <person name="Nagy L.G."/>
            <person name="Floudas D."/>
            <person name="Copeland A."/>
            <person name="Barry K.W."/>
            <person name="Cichocki N."/>
            <person name="Veneault-Fourrey C."/>
            <person name="LaButti K."/>
            <person name="Lindquist E.A."/>
            <person name="Lipzen A."/>
            <person name="Lundell T."/>
            <person name="Morin E."/>
            <person name="Murat C."/>
            <person name="Riley R."/>
            <person name="Ohm R."/>
            <person name="Sun H."/>
            <person name="Tunlid A."/>
            <person name="Henrissat B."/>
            <person name="Grigoriev I.V."/>
            <person name="Hibbett D.S."/>
            <person name="Martin F."/>
        </authorList>
    </citation>
    <scope>NUCLEOTIDE SEQUENCE [LARGE SCALE GENOMIC DNA]</scope>
    <source>
        <strain evidence="3 4">SS14</strain>
    </source>
</reference>
<dbReference type="AlphaFoldDB" id="A0A0C9UKW8"/>
<dbReference type="EMBL" id="KN837188">
    <property type="protein sequence ID" value="KIJ35519.1"/>
    <property type="molecule type" value="Genomic_DNA"/>
</dbReference>
<feature type="domain" description="DUF6533" evidence="2">
    <location>
        <begin position="53"/>
        <end position="96"/>
    </location>
</feature>
<organism evidence="3 4">
    <name type="scientific">Sphaerobolus stellatus (strain SS14)</name>
    <dbReference type="NCBI Taxonomy" id="990650"/>
    <lineage>
        <taxon>Eukaryota</taxon>
        <taxon>Fungi</taxon>
        <taxon>Dikarya</taxon>
        <taxon>Basidiomycota</taxon>
        <taxon>Agaricomycotina</taxon>
        <taxon>Agaricomycetes</taxon>
        <taxon>Phallomycetidae</taxon>
        <taxon>Geastrales</taxon>
        <taxon>Sphaerobolaceae</taxon>
        <taxon>Sphaerobolus</taxon>
    </lineage>
</organism>
<protein>
    <recommendedName>
        <fullName evidence="2">DUF6533 domain-containing protein</fullName>
    </recommendedName>
</protein>
<accession>A0A0C9UKW8</accession>
<evidence type="ECO:0000313" key="4">
    <source>
        <dbReference type="Proteomes" id="UP000054279"/>
    </source>
</evidence>
<keyword evidence="1" id="KW-0812">Transmembrane</keyword>
<dbReference type="InterPro" id="IPR045340">
    <property type="entry name" value="DUF6533"/>
</dbReference>
<keyword evidence="4" id="KW-1185">Reference proteome</keyword>
<proteinExistence type="predicted"/>
<gene>
    <name evidence="3" type="ORF">M422DRAFT_782533</name>
</gene>
<evidence type="ECO:0000259" key="2">
    <source>
        <dbReference type="Pfam" id="PF20151"/>
    </source>
</evidence>
<dbReference type="HOGENOM" id="CLU_1129677_0_0_1"/>
<keyword evidence="1" id="KW-0472">Membrane</keyword>
<evidence type="ECO:0000313" key="3">
    <source>
        <dbReference type="EMBL" id="KIJ35519.1"/>
    </source>
</evidence>
<sequence length="246" mass="27031">MGIISIQCRQMELYSNQRSFPSHNMSSDPFTSILQQLIDQGIGPLAQLRVANYATVAAFTVLIYDIVLSLSKEVEYIWRTEWSIIKVLYIIARYVGTIVIGVPSIFVAALFFCLTVYKFYGNAIASGEFSGVGWKNLSPVFRALIRDGTVTFFLITAVLIFAVVFFTTVHSALLDLQPPYLTGTLSMAGSHLVLNLREAAAHGRLPTSVSPTESKANTAVQFQMNEISTLSGAETGIETTTPYQPI</sequence>
<dbReference type="Pfam" id="PF20151">
    <property type="entry name" value="DUF6533"/>
    <property type="match status" value="1"/>
</dbReference>